<evidence type="ECO:0000313" key="2">
    <source>
        <dbReference type="Proteomes" id="UP000058925"/>
    </source>
</evidence>
<dbReference type="OrthoDB" id="9567at2157"/>
<dbReference type="AlphaFoldDB" id="A0A654LWX7"/>
<dbReference type="EMBL" id="CP012850">
    <property type="protein sequence ID" value="ALI35958.1"/>
    <property type="molecule type" value="Genomic_DNA"/>
</dbReference>
<keyword evidence="2" id="KW-1185">Reference proteome</keyword>
<accession>A0A654LWX7</accession>
<dbReference type="Proteomes" id="UP000058925">
    <property type="component" value="Chromosome"/>
</dbReference>
<dbReference type="InterPro" id="IPR010686">
    <property type="entry name" value="OBAP-like"/>
</dbReference>
<gene>
    <name evidence="1" type="ORF">NMY3_01755</name>
</gene>
<dbReference type="GeneID" id="60421761"/>
<dbReference type="PANTHER" id="PTHR31360">
    <property type="match status" value="1"/>
</dbReference>
<evidence type="ECO:0008006" key="3">
    <source>
        <dbReference type="Google" id="ProtNLM"/>
    </source>
</evidence>
<proteinExistence type="predicted"/>
<name>A0A654LWX7_9ARCH</name>
<reference evidence="2" key="1">
    <citation type="submission" date="2015-10" db="EMBL/GenBank/DDBJ databases">
        <title>Niche specialization of a soil ammonia-oxidizing archaeon, Candidatus Nitrosocosmicus oleophilus.</title>
        <authorList>
            <person name="Jung M.-Y."/>
            <person name="Rhee S.-K."/>
        </authorList>
    </citation>
    <scope>NUCLEOTIDE SEQUENCE [LARGE SCALE GENOMIC DNA]</scope>
    <source>
        <strain evidence="2">MY3</strain>
    </source>
</reference>
<dbReference type="KEGG" id="taa:NMY3_01755"/>
<sequence length="210" mass="23695">MGIYVIAFPIEQYSNVKAQTQSKNTTTSPPSITPMNATQLNAASANVSKPVDGYGSPPTGPLTAVRHVFVDPTLRVYHFCKLDDKIMMVCQLYDSSSPNATLIGVEYMIDSKTYQALPDREKANWHYHKDELSPDRANQKSPLLNDLQQKEWLVKLSESYGKVILNWNPLDTLPVFPSQIEQIQHPLMVNQTVNNNTEKYVGSFNQTLDY</sequence>
<evidence type="ECO:0000313" key="1">
    <source>
        <dbReference type="EMBL" id="ALI35958.1"/>
    </source>
</evidence>
<dbReference type="Pfam" id="PF06884">
    <property type="entry name" value="DUF1264"/>
    <property type="match status" value="1"/>
</dbReference>
<protein>
    <recommendedName>
        <fullName evidence="3">DUF1264 domain-containing protein</fullName>
    </recommendedName>
</protein>
<dbReference type="PANTHER" id="PTHR31360:SF0">
    <property type="entry name" value="OIL BODY-ASSOCIATED PROTEIN 1B"/>
    <property type="match status" value="1"/>
</dbReference>
<dbReference type="RefSeq" id="WP_196818318.1">
    <property type="nucleotide sequence ID" value="NZ_CP012850.1"/>
</dbReference>
<organism evidence="1 2">
    <name type="scientific">Candidatus Nitrosocosmicus oleophilus</name>
    <dbReference type="NCBI Taxonomy" id="1353260"/>
    <lineage>
        <taxon>Archaea</taxon>
        <taxon>Nitrososphaerota</taxon>
        <taxon>Nitrososphaeria</taxon>
        <taxon>Nitrososphaerales</taxon>
        <taxon>Nitrososphaeraceae</taxon>
        <taxon>Candidatus Nitrosocosmicus</taxon>
    </lineage>
</organism>